<feature type="binding site" evidence="2">
    <location>
        <position position="6"/>
    </location>
    <ligand>
        <name>prephenate</name>
        <dbReference type="ChEBI" id="CHEBI:29934"/>
    </ligand>
</feature>
<dbReference type="SUPFAM" id="SSF55298">
    <property type="entry name" value="YjgF-like"/>
    <property type="match status" value="1"/>
</dbReference>
<dbReference type="GO" id="GO:0009073">
    <property type="term" value="P:aromatic amino acid family biosynthetic process"/>
    <property type="evidence" value="ECO:0007669"/>
    <property type="project" value="UniProtKB-UniRule"/>
</dbReference>
<dbReference type="NCBIfam" id="TIGR01796">
    <property type="entry name" value="CM_mono_aroH"/>
    <property type="match status" value="1"/>
</dbReference>
<dbReference type="UniPathway" id="UPA00120">
    <property type="reaction ID" value="UER00203"/>
</dbReference>
<evidence type="ECO:0000313" key="4">
    <source>
        <dbReference type="EMBL" id="TXC93287.1"/>
    </source>
</evidence>
<dbReference type="Proteomes" id="UP000321363">
    <property type="component" value="Unassembled WGS sequence"/>
</dbReference>
<keyword evidence="2 3" id="KW-0057">Aromatic amino acid biosynthesis</keyword>
<keyword evidence="2 3" id="KW-0028">Amino-acid biosynthesis</keyword>
<evidence type="ECO:0000256" key="1">
    <source>
        <dbReference type="NCBIfam" id="TIGR01796"/>
    </source>
</evidence>
<comment type="caution">
    <text evidence="4">The sequence shown here is derived from an EMBL/GenBank/DDBJ whole genome shotgun (WGS) entry which is preliminary data.</text>
</comment>
<proteinExistence type="predicted"/>
<gene>
    <name evidence="4" type="primary">aroH</name>
    <name evidence="4" type="ORF">FS935_03585</name>
</gene>
<evidence type="ECO:0000256" key="3">
    <source>
        <dbReference type="PROSITE-ProRule" id="PRU00514"/>
    </source>
</evidence>
<keyword evidence="3 4" id="KW-0413">Isomerase</keyword>
<reference evidence="4 5" key="1">
    <citation type="journal article" date="2005" name="Int. J. Syst. Evol. Microbiol.">
        <title>Bacillus litoralis sp. nov., isolated from a tidal flat of the Yellow Sea in Korea.</title>
        <authorList>
            <person name="Yoon J.H."/>
            <person name="Oh T.K."/>
        </authorList>
    </citation>
    <scope>NUCLEOTIDE SEQUENCE [LARGE SCALE GENOMIC DNA]</scope>
    <source>
        <strain evidence="4 5">SW-211</strain>
    </source>
</reference>
<dbReference type="RefSeq" id="WP_146946145.1">
    <property type="nucleotide sequence ID" value="NZ_VOQF01000001.1"/>
</dbReference>
<feature type="binding site" evidence="2">
    <location>
        <position position="89"/>
    </location>
    <ligand>
        <name>prephenate</name>
        <dbReference type="ChEBI" id="CHEBI:29934"/>
    </ligand>
</feature>
<name>A0A5C6W5M8_9BACI</name>
<dbReference type="PROSITE" id="PS51167">
    <property type="entry name" value="CHORISMATE_MUT_1"/>
    <property type="match status" value="1"/>
</dbReference>
<comment type="catalytic activity">
    <reaction evidence="3">
        <text>chorismate = prephenate</text>
        <dbReference type="Rhea" id="RHEA:13897"/>
        <dbReference type="ChEBI" id="CHEBI:29748"/>
        <dbReference type="ChEBI" id="CHEBI:29934"/>
        <dbReference type="EC" id="5.4.99.5"/>
    </reaction>
</comment>
<dbReference type="GO" id="GO:0004106">
    <property type="term" value="F:chorismate mutase activity"/>
    <property type="evidence" value="ECO:0007669"/>
    <property type="project" value="UniProtKB-UniRule"/>
</dbReference>
<dbReference type="EC" id="5.4.99.5" evidence="1 3"/>
<dbReference type="OrthoDB" id="9802232at2"/>
<protein>
    <recommendedName>
        <fullName evidence="1 3">chorismate mutase</fullName>
        <ecNumber evidence="1 3">5.4.99.5</ecNumber>
    </recommendedName>
</protein>
<dbReference type="PANTHER" id="PTHR21164:SF0">
    <property type="entry name" value="CHORISMATE MUTASE AROH"/>
    <property type="match status" value="1"/>
</dbReference>
<dbReference type="Pfam" id="PF07736">
    <property type="entry name" value="CM_1"/>
    <property type="match status" value="1"/>
</dbReference>
<accession>A0A5C6W5M8</accession>
<dbReference type="GO" id="GO:0008652">
    <property type="term" value="P:amino acid biosynthetic process"/>
    <property type="evidence" value="ECO:0007669"/>
    <property type="project" value="UniProtKB-UniRule"/>
</dbReference>
<dbReference type="AlphaFoldDB" id="A0A5C6W5M8"/>
<dbReference type="PANTHER" id="PTHR21164">
    <property type="entry name" value="CHORISMATE MUTASE"/>
    <property type="match status" value="1"/>
</dbReference>
<evidence type="ECO:0000313" key="5">
    <source>
        <dbReference type="Proteomes" id="UP000321363"/>
    </source>
</evidence>
<keyword evidence="5" id="KW-1185">Reference proteome</keyword>
<evidence type="ECO:0000256" key="2">
    <source>
        <dbReference type="PIRSR" id="PIRSR005965-1"/>
    </source>
</evidence>
<dbReference type="InterPro" id="IPR008243">
    <property type="entry name" value="Chorismate_mutase_AroH"/>
</dbReference>
<organism evidence="4 5">
    <name type="scientific">Metabacillus litoralis</name>
    <dbReference type="NCBI Taxonomy" id="152268"/>
    <lineage>
        <taxon>Bacteria</taxon>
        <taxon>Bacillati</taxon>
        <taxon>Bacillota</taxon>
        <taxon>Bacilli</taxon>
        <taxon>Bacillales</taxon>
        <taxon>Bacillaceae</taxon>
        <taxon>Metabacillus</taxon>
    </lineage>
</organism>
<dbReference type="Gene3D" id="3.30.1330.40">
    <property type="entry name" value="RutC-like"/>
    <property type="match status" value="1"/>
</dbReference>
<dbReference type="GO" id="GO:0046417">
    <property type="term" value="P:chorismate metabolic process"/>
    <property type="evidence" value="ECO:0007669"/>
    <property type="project" value="TreeGrafter"/>
</dbReference>
<feature type="binding site" evidence="2">
    <location>
        <position position="107"/>
    </location>
    <ligand>
        <name>prephenate</name>
        <dbReference type="ChEBI" id="CHEBI:29934"/>
    </ligand>
</feature>
<sequence length="120" mass="13488">MIRGIRGAITVDENDAYEIVIATGELLKELIVKNNIEAEDVAHVIITVTEDLDAAFPAKALREIEGWTYVPVMCMQEIPVPGSLEKCIRIMMTVQTEIEQNQIQHVYARNAVVLRPDLIK</sequence>
<dbReference type="CDD" id="cd02185">
    <property type="entry name" value="AroH"/>
    <property type="match status" value="1"/>
</dbReference>
<dbReference type="EMBL" id="VOQF01000001">
    <property type="protein sequence ID" value="TXC93287.1"/>
    <property type="molecule type" value="Genomic_DNA"/>
</dbReference>
<dbReference type="PIRSF" id="PIRSF005965">
    <property type="entry name" value="Chor_mut_AroH"/>
    <property type="match status" value="1"/>
</dbReference>
<dbReference type="InterPro" id="IPR035959">
    <property type="entry name" value="RutC-like_sf"/>
</dbReference>